<dbReference type="Proteomes" id="UP000192445">
    <property type="component" value="Chromosome"/>
</dbReference>
<organism evidence="2 3">
    <name type="scientific">Streptomyces violaceoruber</name>
    <dbReference type="NCBI Taxonomy" id="1935"/>
    <lineage>
        <taxon>Bacteria</taxon>
        <taxon>Bacillati</taxon>
        <taxon>Actinomycetota</taxon>
        <taxon>Actinomycetes</taxon>
        <taxon>Kitasatosporales</taxon>
        <taxon>Streptomycetaceae</taxon>
        <taxon>Streptomyces</taxon>
        <taxon>Streptomyces violaceoruber group</taxon>
    </lineage>
</organism>
<proteinExistence type="predicted"/>
<evidence type="ECO:0000256" key="1">
    <source>
        <dbReference type="SAM" id="MobiDB-lite"/>
    </source>
</evidence>
<name>A0A1V0UL95_STRVN</name>
<dbReference type="RefSeq" id="WP_030188834.1">
    <property type="nucleotide sequence ID" value="NZ_CP020570.1"/>
</dbReference>
<protein>
    <submittedName>
        <fullName evidence="2">Uncharacterized protein</fullName>
    </submittedName>
</protein>
<dbReference type="OrthoDB" id="4309379at2"/>
<evidence type="ECO:0000313" key="2">
    <source>
        <dbReference type="EMBL" id="ARF65901.1"/>
    </source>
</evidence>
<sequence length="98" mass="11062">MSDQAQPPFIDPESDYPCCWFCPALRLPRSGFLVADRPSRLWPFDAADGYRYTVDDRTPVCVHPGRVGLAAERTAPPLAIDPPAEPAPAGKRRLRWWR</sequence>
<dbReference type="EMBL" id="CP020570">
    <property type="protein sequence ID" value="ARF65901.1"/>
    <property type="molecule type" value="Genomic_DNA"/>
</dbReference>
<dbReference type="KEGG" id="svu:B1H20_34070"/>
<gene>
    <name evidence="2" type="ORF">B1H20_34070</name>
</gene>
<evidence type="ECO:0000313" key="3">
    <source>
        <dbReference type="Proteomes" id="UP000192445"/>
    </source>
</evidence>
<dbReference type="STRING" id="1935.B1H20_34070"/>
<reference evidence="2 3" key="1">
    <citation type="submission" date="2017-03" db="EMBL/GenBank/DDBJ databases">
        <title>Complete Genome Sequence of a natural compounds producer, Streptomyces violaceus S21.</title>
        <authorList>
            <person name="Zhong C."/>
            <person name="Zhao Z."/>
            <person name="Fu J."/>
            <person name="Zong G."/>
            <person name="Qin R."/>
            <person name="Cao G."/>
        </authorList>
    </citation>
    <scope>NUCLEOTIDE SEQUENCE [LARGE SCALE GENOMIC DNA]</scope>
    <source>
        <strain evidence="2 3">S21</strain>
    </source>
</reference>
<accession>A0A1V0UL95</accession>
<dbReference type="AlphaFoldDB" id="A0A1V0UL95"/>
<feature type="region of interest" description="Disordered" evidence="1">
    <location>
        <begin position="77"/>
        <end position="98"/>
    </location>
</feature>